<dbReference type="Gene3D" id="1.20.58.1970">
    <property type="match status" value="1"/>
</dbReference>
<evidence type="ECO:0000313" key="12">
    <source>
        <dbReference type="Proteomes" id="UP000536275"/>
    </source>
</evidence>
<dbReference type="EMBL" id="JABWAD010000060">
    <property type="protein sequence ID" value="KAF6063519.1"/>
    <property type="molecule type" value="Genomic_DNA"/>
</dbReference>
<comment type="caution">
    <text evidence="11">The sequence shown here is derived from an EMBL/GenBank/DDBJ whole genome shotgun (WGS) entry which is preliminary data.</text>
</comment>
<dbReference type="PANTHER" id="PTHR24016:SF0">
    <property type="entry name" value="CONSERVED OLIGOMERIC GOLGI COMPLEX SUBUNIT 4"/>
    <property type="match status" value="1"/>
</dbReference>
<dbReference type="GO" id="GO:0000139">
    <property type="term" value="C:Golgi membrane"/>
    <property type="evidence" value="ECO:0007669"/>
    <property type="project" value="UniProtKB-SubCell"/>
</dbReference>
<dbReference type="InterPro" id="IPR048680">
    <property type="entry name" value="COG4_N"/>
</dbReference>
<protein>
    <recommendedName>
        <fullName evidence="3">Conserved oligomeric Golgi complex subunit 4</fullName>
    </recommendedName>
    <alternativeName>
        <fullName evidence="8">Component of oligomeric Golgi complex 4</fullName>
    </alternativeName>
</protein>
<keyword evidence="5" id="KW-0653">Protein transport</keyword>
<evidence type="ECO:0000259" key="10">
    <source>
        <dbReference type="SMART" id="SM00762"/>
    </source>
</evidence>
<accession>A0A8H6BTR9</accession>
<evidence type="ECO:0000256" key="7">
    <source>
        <dbReference type="ARBA" id="ARBA00023136"/>
    </source>
</evidence>
<keyword evidence="6" id="KW-0333">Golgi apparatus</keyword>
<dbReference type="Proteomes" id="UP000536275">
    <property type="component" value="Unassembled WGS sequence"/>
</dbReference>
<keyword evidence="4" id="KW-0813">Transport</keyword>
<evidence type="ECO:0000256" key="2">
    <source>
        <dbReference type="ARBA" id="ARBA00009215"/>
    </source>
</evidence>
<gene>
    <name evidence="11" type="ORF">FOB64_005158</name>
</gene>
<proteinExistence type="inferred from homology"/>
<dbReference type="InterPro" id="IPR048682">
    <property type="entry name" value="COG4"/>
</dbReference>
<dbReference type="InterPro" id="IPR013167">
    <property type="entry name" value="COG4_M"/>
</dbReference>
<keyword evidence="7" id="KW-0472">Membrane</keyword>
<evidence type="ECO:0000256" key="5">
    <source>
        <dbReference type="ARBA" id="ARBA00022927"/>
    </source>
</evidence>
<dbReference type="Pfam" id="PF08318">
    <property type="entry name" value="COG4_m"/>
    <property type="match status" value="1"/>
</dbReference>
<evidence type="ECO:0000313" key="11">
    <source>
        <dbReference type="EMBL" id="KAF6063519.1"/>
    </source>
</evidence>
<evidence type="ECO:0000256" key="4">
    <source>
        <dbReference type="ARBA" id="ARBA00022448"/>
    </source>
</evidence>
<feature type="domain" description="COG4 transport protein middle alpha-helical bundle" evidence="10">
    <location>
        <begin position="195"/>
        <end position="552"/>
    </location>
</feature>
<evidence type="ECO:0000256" key="9">
    <source>
        <dbReference type="SAM" id="MobiDB-lite"/>
    </source>
</evidence>
<dbReference type="GO" id="GO:0015031">
    <property type="term" value="P:protein transport"/>
    <property type="evidence" value="ECO:0007669"/>
    <property type="project" value="UniProtKB-KW"/>
</dbReference>
<sequence>MKQSNGSGASGFHSFKGLNEAEVAKTTAELKAKYQSSSTPNDLYNLIDEIDAAMANIDNNLNNFTALNSGRLQQDITNIELARTTKLSSTISNSSKLTSIFSQANDLGHKLTFKIKSLDQEIGNVNKTLDYVTNIQLLKNNINQANYAIEHKNWELAAQCIHTINSKIPSELISGKYASVVIPSTELPESPTVAIANWIDKLTQVFKEKFTEAAKAKNVEQLTKFFQLFPLINQEEIGLNCYSKFICEIINETSKSLTAGLENAHDLKPAIFSNVVMQLFENISMMLSQHGPLIKKYYSATYPSALSYVISKIQREIDLQVGIIADTFYDLRRLDKHFQDIKLYSFPVLTRRLAELKDHPNQDQESRRTSFDTSDDLLPIRLIGDLIQELSSIFENWTLYCRFITVKYLQEPKHRQNGKEVVTGKSPTEDKDALLLPDLIRKSTFTRKINEKLLPSFETLYKFYFRRSIEKSITIEELPSLDAYLVLSNEPGVHPEQVPISSVVEDLTLVLNNTLRNIIQSGLPTAVKSFINESFGIVQQDLLNGFFIKNLNDNQPRYNQTLSLIDPASTINRTNSPISRSATPDVHGGSGGLSTGAGFLKGASSALGSVVSGSGAIVGSLQTTPNNTKLLSFIIYLNTVAMAQEYFTKVFQNINKDSYLQSYYPFGKDKSKISNILQQDFLDPFTSVSNKIISESLINLYNQSIKNKLLLLVNEFFTDIPTANNENNYVIYSSNNINDPTILIKFTSNWQSLMKPYLQTLHKTLWSKLLRLVVVNLTNLLEKKLFMILNKLKINELGAIKLEKDVSYLINEICRDNYYLREKFVRLTQIVLLVGMDDEEYEESNQPVTKARETEEDGGEGRDDFDDEIGGINWVLTPQERIQIRKYRI</sequence>
<dbReference type="Pfam" id="PF20662">
    <property type="entry name" value="COG4_C"/>
    <property type="match status" value="1"/>
</dbReference>
<feature type="compositionally biased region" description="Acidic residues" evidence="9">
    <location>
        <begin position="854"/>
        <end position="866"/>
    </location>
</feature>
<organism evidence="11 12">
    <name type="scientific">Candida albicans</name>
    <name type="common">Yeast</name>
    <dbReference type="NCBI Taxonomy" id="5476"/>
    <lineage>
        <taxon>Eukaryota</taxon>
        <taxon>Fungi</taxon>
        <taxon>Dikarya</taxon>
        <taxon>Ascomycota</taxon>
        <taxon>Saccharomycotina</taxon>
        <taxon>Pichiomycetes</taxon>
        <taxon>Debaryomycetaceae</taxon>
        <taxon>Candida/Lodderomyces clade</taxon>
        <taxon>Candida</taxon>
    </lineage>
</organism>
<evidence type="ECO:0000256" key="6">
    <source>
        <dbReference type="ARBA" id="ARBA00023034"/>
    </source>
</evidence>
<name>A0A8H6BTR9_CANAX</name>
<comment type="similarity">
    <text evidence="2">Belongs to the COG4 family.</text>
</comment>
<evidence type="ECO:0000256" key="3">
    <source>
        <dbReference type="ARBA" id="ARBA00020975"/>
    </source>
</evidence>
<reference evidence="11 12" key="1">
    <citation type="submission" date="2020-03" db="EMBL/GenBank/DDBJ databases">
        <title>FDA dAtabase for Regulatory Grade micrObial Sequences (FDA-ARGOS): Supporting development and validation of Infectious Disease Dx tests.</title>
        <authorList>
            <person name="Campos J."/>
            <person name="Goldberg B."/>
            <person name="Tallon L."/>
            <person name="Sadzewicz L."/>
            <person name="Vavikolanu K."/>
            <person name="Mehta A."/>
            <person name="Aluvathingal J."/>
            <person name="Nadendla S."/>
            <person name="Nandy P."/>
            <person name="Geyer C."/>
            <person name="Yan Y."/>
            <person name="Sichtig H."/>
        </authorList>
    </citation>
    <scope>NUCLEOTIDE SEQUENCE [LARGE SCALE GENOMIC DNA]</scope>
    <source>
        <strain evidence="11 12">FDAARGOS_656</strain>
    </source>
</reference>
<comment type="subcellular location">
    <subcellularLocation>
        <location evidence="1">Golgi apparatus membrane</location>
        <topology evidence="1">Peripheral membrane protein</topology>
    </subcellularLocation>
</comment>
<dbReference type="InterPro" id="IPR048684">
    <property type="entry name" value="COG4_C"/>
</dbReference>
<dbReference type="SMART" id="SM00762">
    <property type="entry name" value="Cog4"/>
    <property type="match status" value="1"/>
</dbReference>
<dbReference type="AlphaFoldDB" id="A0A8H6BTR9"/>
<dbReference type="Pfam" id="PF20663">
    <property type="entry name" value="COG4_N"/>
    <property type="match status" value="1"/>
</dbReference>
<evidence type="ECO:0000256" key="8">
    <source>
        <dbReference type="ARBA" id="ARBA00031340"/>
    </source>
</evidence>
<feature type="region of interest" description="Disordered" evidence="9">
    <location>
        <begin position="843"/>
        <end position="866"/>
    </location>
</feature>
<evidence type="ECO:0000256" key="1">
    <source>
        <dbReference type="ARBA" id="ARBA00004395"/>
    </source>
</evidence>
<dbReference type="PANTHER" id="PTHR24016">
    <property type="entry name" value="CONSERVED OLIGOMERIC GOLGI COMPLEX SUBUNIT 4"/>
    <property type="match status" value="1"/>
</dbReference>